<dbReference type="Proteomes" id="UP000792457">
    <property type="component" value="Unassembled WGS sequence"/>
</dbReference>
<feature type="compositionally biased region" description="Basic and acidic residues" evidence="10">
    <location>
        <begin position="166"/>
        <end position="180"/>
    </location>
</feature>
<evidence type="ECO:0000256" key="1">
    <source>
        <dbReference type="ARBA" id="ARBA00001971"/>
    </source>
</evidence>
<feature type="region of interest" description="Disordered" evidence="10">
    <location>
        <begin position="166"/>
        <end position="186"/>
    </location>
</feature>
<dbReference type="GO" id="GO:0008395">
    <property type="term" value="F:steroid hydroxylase activity"/>
    <property type="evidence" value="ECO:0007669"/>
    <property type="project" value="TreeGrafter"/>
</dbReference>
<dbReference type="GO" id="GO:0005737">
    <property type="term" value="C:cytoplasm"/>
    <property type="evidence" value="ECO:0007669"/>
    <property type="project" value="TreeGrafter"/>
</dbReference>
<dbReference type="InterPro" id="IPR002401">
    <property type="entry name" value="Cyt_P450_E_grp-I"/>
</dbReference>
<evidence type="ECO:0000256" key="4">
    <source>
        <dbReference type="ARBA" id="ARBA00022723"/>
    </source>
</evidence>
<evidence type="ECO:0000313" key="12">
    <source>
        <dbReference type="Proteomes" id="UP000792457"/>
    </source>
</evidence>
<evidence type="ECO:0000256" key="3">
    <source>
        <dbReference type="ARBA" id="ARBA00022617"/>
    </source>
</evidence>
<feature type="binding site" description="axial binding residue" evidence="8">
    <location>
        <position position="394"/>
    </location>
    <ligand>
        <name>heme</name>
        <dbReference type="ChEBI" id="CHEBI:30413"/>
    </ligand>
    <ligandPart>
        <name>Fe</name>
        <dbReference type="ChEBI" id="CHEBI:18248"/>
    </ligandPart>
</feature>
<evidence type="ECO:0000313" key="11">
    <source>
        <dbReference type="EMBL" id="KAG8234637.1"/>
    </source>
</evidence>
<evidence type="ECO:0008006" key="13">
    <source>
        <dbReference type="Google" id="ProtNLM"/>
    </source>
</evidence>
<comment type="cofactor">
    <cofactor evidence="1 8">
        <name>heme</name>
        <dbReference type="ChEBI" id="CHEBI:30413"/>
    </cofactor>
</comment>
<dbReference type="InterPro" id="IPR050182">
    <property type="entry name" value="Cytochrome_P450_fam2"/>
</dbReference>
<dbReference type="OrthoDB" id="3934656at2759"/>
<dbReference type="InterPro" id="IPR036397">
    <property type="entry name" value="RNaseH_sf"/>
</dbReference>
<dbReference type="GO" id="GO:0003676">
    <property type="term" value="F:nucleic acid binding"/>
    <property type="evidence" value="ECO:0007669"/>
    <property type="project" value="InterPro"/>
</dbReference>
<dbReference type="InterPro" id="IPR017972">
    <property type="entry name" value="Cyt_P450_CS"/>
</dbReference>
<dbReference type="PRINTS" id="PR00463">
    <property type="entry name" value="EP450I"/>
</dbReference>
<dbReference type="GO" id="GO:0005506">
    <property type="term" value="F:iron ion binding"/>
    <property type="evidence" value="ECO:0007669"/>
    <property type="project" value="InterPro"/>
</dbReference>
<protein>
    <recommendedName>
        <fullName evidence="13">Cytochrome P450</fullName>
    </recommendedName>
</protein>
<dbReference type="GO" id="GO:0006082">
    <property type="term" value="P:organic acid metabolic process"/>
    <property type="evidence" value="ECO:0007669"/>
    <property type="project" value="TreeGrafter"/>
</dbReference>
<dbReference type="SUPFAM" id="SSF48264">
    <property type="entry name" value="Cytochrome P450"/>
    <property type="match status" value="1"/>
</dbReference>
<keyword evidence="6 8" id="KW-0408">Iron</keyword>
<gene>
    <name evidence="11" type="ORF">J437_LFUL014213</name>
</gene>
<dbReference type="PROSITE" id="PS00086">
    <property type="entry name" value="CYTOCHROME_P450"/>
    <property type="match status" value="1"/>
</dbReference>
<dbReference type="InterPro" id="IPR001128">
    <property type="entry name" value="Cyt_P450"/>
</dbReference>
<evidence type="ECO:0000256" key="10">
    <source>
        <dbReference type="SAM" id="MobiDB-lite"/>
    </source>
</evidence>
<proteinExistence type="inferred from homology"/>
<dbReference type="PANTHER" id="PTHR24300:SF376">
    <property type="entry name" value="CYTOCHROME P450 15A1"/>
    <property type="match status" value="1"/>
</dbReference>
<keyword evidence="4 8" id="KW-0479">Metal-binding</keyword>
<dbReference type="AlphaFoldDB" id="A0A8K0P690"/>
<dbReference type="GO" id="GO:0020037">
    <property type="term" value="F:heme binding"/>
    <property type="evidence" value="ECO:0007669"/>
    <property type="project" value="InterPro"/>
</dbReference>
<dbReference type="Gene3D" id="1.10.630.10">
    <property type="entry name" value="Cytochrome P450"/>
    <property type="match status" value="1"/>
</dbReference>
<reference evidence="11" key="2">
    <citation type="submission" date="2017-10" db="EMBL/GenBank/DDBJ databases">
        <title>Ladona fulva Genome sequencing and assembly.</title>
        <authorList>
            <person name="Murali S."/>
            <person name="Richards S."/>
            <person name="Bandaranaike D."/>
            <person name="Bellair M."/>
            <person name="Blankenburg K."/>
            <person name="Chao H."/>
            <person name="Dinh H."/>
            <person name="Doddapaneni H."/>
            <person name="Dugan-Rocha S."/>
            <person name="Elkadiri S."/>
            <person name="Gnanaolivu R."/>
            <person name="Hernandez B."/>
            <person name="Skinner E."/>
            <person name="Javaid M."/>
            <person name="Lee S."/>
            <person name="Li M."/>
            <person name="Ming W."/>
            <person name="Munidasa M."/>
            <person name="Muniz J."/>
            <person name="Nguyen L."/>
            <person name="Hughes D."/>
            <person name="Osuji N."/>
            <person name="Pu L.-L."/>
            <person name="Puazo M."/>
            <person name="Qu C."/>
            <person name="Quiroz J."/>
            <person name="Raj R."/>
            <person name="Weissenberger G."/>
            <person name="Xin Y."/>
            <person name="Zou X."/>
            <person name="Han Y."/>
            <person name="Worley K."/>
            <person name="Muzny D."/>
            <person name="Gibbs R."/>
        </authorList>
    </citation>
    <scope>NUCLEOTIDE SEQUENCE</scope>
    <source>
        <strain evidence="11">Sampled in the wild</strain>
    </source>
</reference>
<evidence type="ECO:0000256" key="7">
    <source>
        <dbReference type="ARBA" id="ARBA00023033"/>
    </source>
</evidence>
<dbReference type="Gene3D" id="3.30.420.10">
    <property type="entry name" value="Ribonuclease H-like superfamily/Ribonuclease H"/>
    <property type="match status" value="1"/>
</dbReference>
<evidence type="ECO:0000256" key="6">
    <source>
        <dbReference type="ARBA" id="ARBA00023004"/>
    </source>
</evidence>
<keyword evidence="3 8" id="KW-0349">Heme</keyword>
<comment type="similarity">
    <text evidence="2 9">Belongs to the cytochrome P450 family.</text>
</comment>
<evidence type="ECO:0000256" key="8">
    <source>
        <dbReference type="PIRSR" id="PIRSR602401-1"/>
    </source>
</evidence>
<accession>A0A8K0P690</accession>
<dbReference type="PRINTS" id="PR00385">
    <property type="entry name" value="P450"/>
</dbReference>
<dbReference type="GO" id="GO:0016712">
    <property type="term" value="F:oxidoreductase activity, acting on paired donors, with incorporation or reduction of molecular oxygen, reduced flavin or flavoprotein as one donor, and incorporation of one atom of oxygen"/>
    <property type="evidence" value="ECO:0007669"/>
    <property type="project" value="TreeGrafter"/>
</dbReference>
<keyword evidence="5 9" id="KW-0560">Oxidoreductase</keyword>
<comment type="caution">
    <text evidence="11">The sequence shown here is derived from an EMBL/GenBank/DDBJ whole genome shotgun (WGS) entry which is preliminary data.</text>
</comment>
<dbReference type="EMBL" id="KZ308835">
    <property type="protein sequence ID" value="KAG8234637.1"/>
    <property type="molecule type" value="Genomic_DNA"/>
</dbReference>
<sequence length="451" mass="51162">MMAGKRYSQDDEEFKHLLRILNDLFRSGQSSGGFLNTLPILRFIAPDMSGYTQQVVTFTAVHEFIRKSIREHEATFNEGNIRDFIDAYLQEIKEHTSDGDSSFNEKQLISICLDLFSAGSESVSNTLSFALLYLALHPDVQVKIWNEMERELGGAVCPSLEDRPREFTTGHTDIHNEDQSGRPSNSDEIIEKVERLLHEDWRVTICELALRVPEISASSIESFDGKIGLSQGFGWTVIPHPPYSPDLAPSDYHLFPKLKEHFGGQRFRTDNKVKEEITRFLNGLVAEFYDIGIQKLEYRLQKCLDQNEAVIYETMRVNTIAPLAVPHRATRPTTFAGYTIPKDTWFFLSLWSVAYDTSKYPEPDQFRPERFIDKNGQLIHDETLVTFGAGKRLCVGMSYAKGALFLFLGAIVANFELRLVPGDPAPSVVALPGFTTAPRPFRVLAIERQKQ</sequence>
<dbReference type="GO" id="GO:0006805">
    <property type="term" value="P:xenobiotic metabolic process"/>
    <property type="evidence" value="ECO:0007669"/>
    <property type="project" value="TreeGrafter"/>
</dbReference>
<name>A0A8K0P690_LADFU</name>
<evidence type="ECO:0000256" key="9">
    <source>
        <dbReference type="RuleBase" id="RU000461"/>
    </source>
</evidence>
<evidence type="ECO:0000256" key="2">
    <source>
        <dbReference type="ARBA" id="ARBA00010617"/>
    </source>
</evidence>
<reference evidence="11" key="1">
    <citation type="submission" date="2013-04" db="EMBL/GenBank/DDBJ databases">
        <authorList>
            <person name="Qu J."/>
            <person name="Murali S.C."/>
            <person name="Bandaranaike D."/>
            <person name="Bellair M."/>
            <person name="Blankenburg K."/>
            <person name="Chao H."/>
            <person name="Dinh H."/>
            <person name="Doddapaneni H."/>
            <person name="Downs B."/>
            <person name="Dugan-Rocha S."/>
            <person name="Elkadiri S."/>
            <person name="Gnanaolivu R.D."/>
            <person name="Hernandez B."/>
            <person name="Javaid M."/>
            <person name="Jayaseelan J.C."/>
            <person name="Lee S."/>
            <person name="Li M."/>
            <person name="Ming W."/>
            <person name="Munidasa M."/>
            <person name="Muniz J."/>
            <person name="Nguyen L."/>
            <person name="Ongeri F."/>
            <person name="Osuji N."/>
            <person name="Pu L.-L."/>
            <person name="Puazo M."/>
            <person name="Qu C."/>
            <person name="Quiroz J."/>
            <person name="Raj R."/>
            <person name="Weissenberger G."/>
            <person name="Xin Y."/>
            <person name="Zou X."/>
            <person name="Han Y."/>
            <person name="Richards S."/>
            <person name="Worley K."/>
            <person name="Muzny D."/>
            <person name="Gibbs R."/>
        </authorList>
    </citation>
    <scope>NUCLEOTIDE SEQUENCE</scope>
    <source>
        <strain evidence="11">Sampled in the wild</strain>
    </source>
</reference>
<dbReference type="PANTHER" id="PTHR24300">
    <property type="entry name" value="CYTOCHROME P450 508A4-RELATED"/>
    <property type="match status" value="1"/>
</dbReference>
<dbReference type="Pfam" id="PF00067">
    <property type="entry name" value="p450"/>
    <property type="match status" value="2"/>
</dbReference>
<organism evidence="11 12">
    <name type="scientific">Ladona fulva</name>
    <name type="common">Scarce chaser dragonfly</name>
    <name type="synonym">Libellula fulva</name>
    <dbReference type="NCBI Taxonomy" id="123851"/>
    <lineage>
        <taxon>Eukaryota</taxon>
        <taxon>Metazoa</taxon>
        <taxon>Ecdysozoa</taxon>
        <taxon>Arthropoda</taxon>
        <taxon>Hexapoda</taxon>
        <taxon>Insecta</taxon>
        <taxon>Pterygota</taxon>
        <taxon>Palaeoptera</taxon>
        <taxon>Odonata</taxon>
        <taxon>Epiprocta</taxon>
        <taxon>Anisoptera</taxon>
        <taxon>Libelluloidea</taxon>
        <taxon>Libellulidae</taxon>
        <taxon>Ladona</taxon>
    </lineage>
</organism>
<keyword evidence="12" id="KW-1185">Reference proteome</keyword>
<keyword evidence="7 9" id="KW-0503">Monooxygenase</keyword>
<dbReference type="InterPro" id="IPR036396">
    <property type="entry name" value="Cyt_P450_sf"/>
</dbReference>
<evidence type="ECO:0000256" key="5">
    <source>
        <dbReference type="ARBA" id="ARBA00023002"/>
    </source>
</evidence>